<comment type="caution">
    <text evidence="3">The sequence shown here is derived from an EMBL/GenBank/DDBJ whole genome shotgun (WGS) entry which is preliminary data.</text>
</comment>
<dbReference type="InterPro" id="IPR023298">
    <property type="entry name" value="ATPase_P-typ_TM_dom_sf"/>
</dbReference>
<dbReference type="Proteomes" id="UP001497623">
    <property type="component" value="Unassembled WGS sequence"/>
</dbReference>
<keyword evidence="2" id="KW-1133">Transmembrane helix</keyword>
<feature type="region of interest" description="Disordered" evidence="1">
    <location>
        <begin position="1"/>
        <end position="27"/>
    </location>
</feature>
<keyword evidence="2" id="KW-0812">Transmembrane</keyword>
<dbReference type="SUPFAM" id="SSF81665">
    <property type="entry name" value="Calcium ATPase, transmembrane domain M"/>
    <property type="match status" value="1"/>
</dbReference>
<feature type="transmembrane region" description="Helical" evidence="2">
    <location>
        <begin position="82"/>
        <end position="104"/>
    </location>
</feature>
<evidence type="ECO:0000256" key="1">
    <source>
        <dbReference type="SAM" id="MobiDB-lite"/>
    </source>
</evidence>
<feature type="transmembrane region" description="Helical" evidence="2">
    <location>
        <begin position="37"/>
        <end position="62"/>
    </location>
</feature>
<gene>
    <name evidence="3" type="ORF">MNOR_LOCUS13485</name>
</gene>
<evidence type="ECO:0000313" key="3">
    <source>
        <dbReference type="EMBL" id="CAL4088185.1"/>
    </source>
</evidence>
<dbReference type="EMBL" id="CAXKWB010007737">
    <property type="protein sequence ID" value="CAL4088185.1"/>
    <property type="molecule type" value="Genomic_DNA"/>
</dbReference>
<proteinExistence type="predicted"/>
<evidence type="ECO:0000256" key="2">
    <source>
        <dbReference type="SAM" id="Phobius"/>
    </source>
</evidence>
<reference evidence="3 4" key="1">
    <citation type="submission" date="2024-05" db="EMBL/GenBank/DDBJ databases">
        <authorList>
            <person name="Wallberg A."/>
        </authorList>
    </citation>
    <scope>NUCLEOTIDE SEQUENCE [LARGE SCALE GENOMIC DNA]</scope>
</reference>
<evidence type="ECO:0000313" key="4">
    <source>
        <dbReference type="Proteomes" id="UP001497623"/>
    </source>
</evidence>
<sequence length="181" mass="20261">MDSTNPYRTTTTEDPEDEDYVDGQPYTQYTNTKTPPLLVVLGVFCMVMAVVQEAFYIMVISVSSNDPSLEEHAMPEMSTASAMAGVTAMFLALTARLLYLVLCHRSKDEITKARRWCWIASAVLIITHLLLCVWFGLNEDYAPLGLYLGTLCLYIVFCVVLKTHKPVPKGDDAHSQESQKL</sequence>
<keyword evidence="4" id="KW-1185">Reference proteome</keyword>
<accession>A0AAV2QMK7</accession>
<feature type="transmembrane region" description="Helical" evidence="2">
    <location>
        <begin position="116"/>
        <end position="137"/>
    </location>
</feature>
<keyword evidence="2" id="KW-0472">Membrane</keyword>
<name>A0AAV2QMK7_MEGNR</name>
<dbReference type="AlphaFoldDB" id="A0AAV2QMK7"/>
<feature type="transmembrane region" description="Helical" evidence="2">
    <location>
        <begin position="143"/>
        <end position="161"/>
    </location>
</feature>
<organism evidence="3 4">
    <name type="scientific">Meganyctiphanes norvegica</name>
    <name type="common">Northern krill</name>
    <name type="synonym">Thysanopoda norvegica</name>
    <dbReference type="NCBI Taxonomy" id="48144"/>
    <lineage>
        <taxon>Eukaryota</taxon>
        <taxon>Metazoa</taxon>
        <taxon>Ecdysozoa</taxon>
        <taxon>Arthropoda</taxon>
        <taxon>Crustacea</taxon>
        <taxon>Multicrustacea</taxon>
        <taxon>Malacostraca</taxon>
        <taxon>Eumalacostraca</taxon>
        <taxon>Eucarida</taxon>
        <taxon>Euphausiacea</taxon>
        <taxon>Euphausiidae</taxon>
        <taxon>Meganyctiphanes</taxon>
    </lineage>
</organism>
<protein>
    <submittedName>
        <fullName evidence="3">Uncharacterized protein</fullName>
    </submittedName>
</protein>